<keyword evidence="11" id="KW-1185">Reference proteome</keyword>
<dbReference type="STRING" id="5643.A0A060SVQ9"/>
<evidence type="ECO:0000313" key="11">
    <source>
        <dbReference type="Proteomes" id="UP000029665"/>
    </source>
</evidence>
<dbReference type="Proteomes" id="UP000029665">
    <property type="component" value="Unassembled WGS sequence"/>
</dbReference>
<evidence type="ECO:0000256" key="7">
    <source>
        <dbReference type="PROSITE-ProRule" id="PRU10141"/>
    </source>
</evidence>
<dbReference type="PANTHER" id="PTHR24351">
    <property type="entry name" value="RIBOSOMAL PROTEIN S6 KINASE"/>
    <property type="match status" value="1"/>
</dbReference>
<dbReference type="InterPro" id="IPR017441">
    <property type="entry name" value="Protein_kinase_ATP_BS"/>
</dbReference>
<evidence type="ECO:0000256" key="5">
    <source>
        <dbReference type="ARBA" id="ARBA00022777"/>
    </source>
</evidence>
<comment type="caution">
    <text evidence="10">The sequence shown here is derived from an EMBL/GenBank/DDBJ whole genome shotgun (WGS) entry which is preliminary data.</text>
</comment>
<evidence type="ECO:0000256" key="1">
    <source>
        <dbReference type="ARBA" id="ARBA00022527"/>
    </source>
</evidence>
<accession>A0A060SVQ9</accession>
<sequence length="649" mass="72049">MSRPIFRNPFSRGTHKIGERTEWDVAQKTSTGLGRVWSRRRNPSGCSPSEARDDSHDVNLEDDELAMAMLSPPSARHGNVVDLRSAIPTQTLVGISLGDDIPARDHAIRSQAGPASSRPSADAQRARKGSLPYRKNSKNILDPAPLLRRMATFLRPKDSQLSSSEIRRRELRDLLAQNALPEPPGLPPIYPSPEALSPGLNVARRATLGTGQERHAPVHADVHQPGPIYSDAPPLPPPKAGRVGGSLPAISGKCEQIGVAVEGRGRPRRRAPKPLAMRKSHWEVLQVNKLPVPTSHNIKWLSGGWLGQGGFATVYLVYDIARDQQCAMKVVHFARGMSESACRGMINELKVLSRLAAESSPHPFLLQPYVCDDLWAWRSSRGYLHVLTELCTGGDLSCYKGQLSEHTLALVCAEVVLGLKHLHDLDLVHHDIKPPNILVNAHGHCVISDYGGVQFLESHRQIWRKEHGVGQAVMTIPFAAPELLYEDGAFPTYNQAVDYWSLGATLVSLIMDDEMLPGSQDTSLLTFRVRRIENKMRRLDKSPEFISFVMSLLEQSPTRRLGWPDIQDHVFLRAIDWQAVQELRCPPFNYVKEIGALAHGYPVPDARVHNTRAPVDFLVRLRQEQLSLVLDDSFDVEAHKASMTSPMRG</sequence>
<feature type="binding site" evidence="7">
    <location>
        <position position="329"/>
    </location>
    <ligand>
        <name>ATP</name>
        <dbReference type="ChEBI" id="CHEBI:30616"/>
    </ligand>
</feature>
<dbReference type="PROSITE" id="PS00107">
    <property type="entry name" value="PROTEIN_KINASE_ATP"/>
    <property type="match status" value="1"/>
</dbReference>
<keyword evidence="6 7" id="KW-0067">ATP-binding</keyword>
<dbReference type="AlphaFoldDB" id="A0A060SVQ9"/>
<evidence type="ECO:0000256" key="2">
    <source>
        <dbReference type="ARBA" id="ARBA00022553"/>
    </source>
</evidence>
<evidence type="ECO:0000313" key="10">
    <source>
        <dbReference type="EMBL" id="CDO78236.1"/>
    </source>
</evidence>
<evidence type="ECO:0000256" key="6">
    <source>
        <dbReference type="ARBA" id="ARBA00022840"/>
    </source>
</evidence>
<dbReference type="InterPro" id="IPR008271">
    <property type="entry name" value="Ser/Thr_kinase_AS"/>
</dbReference>
<dbReference type="Gene3D" id="1.10.510.10">
    <property type="entry name" value="Transferase(Phosphotransferase) domain 1"/>
    <property type="match status" value="1"/>
</dbReference>
<dbReference type="PROSITE" id="PS50011">
    <property type="entry name" value="PROTEIN_KINASE_DOM"/>
    <property type="match status" value="1"/>
</dbReference>
<organism evidence="10 11">
    <name type="scientific">Pycnoporus cinnabarinus</name>
    <name type="common">Cinnabar-red polypore</name>
    <name type="synonym">Trametes cinnabarina</name>
    <dbReference type="NCBI Taxonomy" id="5643"/>
    <lineage>
        <taxon>Eukaryota</taxon>
        <taxon>Fungi</taxon>
        <taxon>Dikarya</taxon>
        <taxon>Basidiomycota</taxon>
        <taxon>Agaricomycotina</taxon>
        <taxon>Agaricomycetes</taxon>
        <taxon>Polyporales</taxon>
        <taxon>Polyporaceae</taxon>
        <taxon>Trametes</taxon>
    </lineage>
</organism>
<dbReference type="Pfam" id="PF00069">
    <property type="entry name" value="Pkinase"/>
    <property type="match status" value="1"/>
</dbReference>
<keyword evidence="5" id="KW-0418">Kinase</keyword>
<feature type="region of interest" description="Disordered" evidence="8">
    <location>
        <begin position="21"/>
        <end position="57"/>
    </location>
</feature>
<proteinExistence type="predicted"/>
<name>A0A060SVQ9_PYCCI</name>
<reference evidence="10" key="1">
    <citation type="submission" date="2014-01" db="EMBL/GenBank/DDBJ databases">
        <title>The genome of the white-rot fungus Pycnoporus cinnabarinus: a basidiomycete model with a versatile arsenal for lignocellulosic biomass breakdown.</title>
        <authorList>
            <person name="Levasseur A."/>
            <person name="Lomascolo A."/>
            <person name="Ruiz-Duenas F.J."/>
            <person name="Uzan E."/>
            <person name="Piumi F."/>
            <person name="Kues U."/>
            <person name="Ram A.F.J."/>
            <person name="Murat C."/>
            <person name="Haon M."/>
            <person name="Benoit I."/>
            <person name="Arfi Y."/>
            <person name="Chevret D."/>
            <person name="Drula E."/>
            <person name="Kwon M.J."/>
            <person name="Gouret P."/>
            <person name="Lesage-Meessen L."/>
            <person name="Lombard V."/>
            <person name="Mariette J."/>
            <person name="Noirot C."/>
            <person name="Park J."/>
            <person name="Patyshakuliyeva A."/>
            <person name="Wieneger R.A.B."/>
            <person name="Wosten H.A.B."/>
            <person name="Martin F."/>
            <person name="Coutinho P.M."/>
            <person name="de Vries R."/>
            <person name="Martinez A.T."/>
            <person name="Klopp C."/>
            <person name="Pontarotti P."/>
            <person name="Henrissat B."/>
            <person name="Record E."/>
        </authorList>
    </citation>
    <scope>NUCLEOTIDE SEQUENCE [LARGE SCALE GENOMIC DNA]</scope>
    <source>
        <strain evidence="10">BRFM137</strain>
    </source>
</reference>
<evidence type="ECO:0000256" key="8">
    <source>
        <dbReference type="SAM" id="MobiDB-lite"/>
    </source>
</evidence>
<keyword evidence="1" id="KW-0723">Serine/threonine-protein kinase</keyword>
<dbReference type="SMART" id="SM00220">
    <property type="entry name" value="S_TKc"/>
    <property type="match status" value="1"/>
</dbReference>
<evidence type="ECO:0000256" key="3">
    <source>
        <dbReference type="ARBA" id="ARBA00022679"/>
    </source>
</evidence>
<gene>
    <name evidence="10" type="ORF">BN946_scf184681.g1</name>
</gene>
<dbReference type="EMBL" id="CCBP010000751">
    <property type="protein sequence ID" value="CDO78236.1"/>
    <property type="molecule type" value="Genomic_DNA"/>
</dbReference>
<keyword evidence="2" id="KW-0597">Phosphoprotein</keyword>
<dbReference type="GO" id="GO:0004674">
    <property type="term" value="F:protein serine/threonine kinase activity"/>
    <property type="evidence" value="ECO:0007669"/>
    <property type="project" value="UniProtKB-KW"/>
</dbReference>
<keyword evidence="3" id="KW-0808">Transferase</keyword>
<dbReference type="HOGENOM" id="CLU_422192_0_0_1"/>
<protein>
    <recommendedName>
        <fullName evidence="9">Protein kinase domain-containing protein</fullName>
    </recommendedName>
</protein>
<feature type="domain" description="Protein kinase" evidence="9">
    <location>
        <begin position="300"/>
        <end position="572"/>
    </location>
</feature>
<dbReference type="InterPro" id="IPR000719">
    <property type="entry name" value="Prot_kinase_dom"/>
</dbReference>
<evidence type="ECO:0000259" key="9">
    <source>
        <dbReference type="PROSITE" id="PS50011"/>
    </source>
</evidence>
<dbReference type="InterPro" id="IPR011009">
    <property type="entry name" value="Kinase-like_dom_sf"/>
</dbReference>
<dbReference type="GO" id="GO:0005524">
    <property type="term" value="F:ATP binding"/>
    <property type="evidence" value="ECO:0007669"/>
    <property type="project" value="UniProtKB-UniRule"/>
</dbReference>
<evidence type="ECO:0000256" key="4">
    <source>
        <dbReference type="ARBA" id="ARBA00022741"/>
    </source>
</evidence>
<dbReference type="OrthoDB" id="10252171at2759"/>
<dbReference type="SUPFAM" id="SSF56112">
    <property type="entry name" value="Protein kinase-like (PK-like)"/>
    <property type="match status" value="1"/>
</dbReference>
<dbReference type="PROSITE" id="PS00108">
    <property type="entry name" value="PROTEIN_KINASE_ST"/>
    <property type="match status" value="1"/>
</dbReference>
<dbReference type="OMA" id="QCAMKVV"/>
<keyword evidence="4 7" id="KW-0547">Nucleotide-binding</keyword>
<feature type="region of interest" description="Disordered" evidence="8">
    <location>
        <begin position="110"/>
        <end position="139"/>
    </location>
</feature>